<dbReference type="EMBL" id="QSRZ01000008">
    <property type="protein sequence ID" value="RGL47627.1"/>
    <property type="molecule type" value="Genomic_DNA"/>
</dbReference>
<dbReference type="RefSeq" id="WP_117701164.1">
    <property type="nucleotide sequence ID" value="NZ_QSAY01000001.1"/>
</dbReference>
<reference evidence="3 4" key="1">
    <citation type="submission" date="2018-08" db="EMBL/GenBank/DDBJ databases">
        <title>A genome reference for cultivated species of the human gut microbiota.</title>
        <authorList>
            <person name="Zou Y."/>
            <person name="Xue W."/>
            <person name="Luo G."/>
        </authorList>
    </citation>
    <scope>NUCLEOTIDE SEQUENCE [LARGE SCALE GENOMIC DNA]</scope>
    <source>
        <strain evidence="2 4">TF06-45A</strain>
        <strain evidence="1 3">TF08-4AC</strain>
    </source>
</reference>
<proteinExistence type="predicted"/>
<dbReference type="AlphaFoldDB" id="A0A3E4S596"/>
<comment type="caution">
    <text evidence="2">The sequence shown here is derived from an EMBL/GenBank/DDBJ whole genome shotgun (WGS) entry which is preliminary data.</text>
</comment>
<dbReference type="Proteomes" id="UP000261288">
    <property type="component" value="Unassembled WGS sequence"/>
</dbReference>
<organism evidence="2 4">
    <name type="scientific">Bifidobacterium longum</name>
    <dbReference type="NCBI Taxonomy" id="216816"/>
    <lineage>
        <taxon>Bacteria</taxon>
        <taxon>Bacillati</taxon>
        <taxon>Actinomycetota</taxon>
        <taxon>Actinomycetes</taxon>
        <taxon>Bifidobacteriales</taxon>
        <taxon>Bifidobacteriaceae</taxon>
        <taxon>Bifidobacterium</taxon>
    </lineage>
</organism>
<dbReference type="Proteomes" id="UP000261186">
    <property type="component" value="Unassembled WGS sequence"/>
</dbReference>
<evidence type="ECO:0000313" key="1">
    <source>
        <dbReference type="EMBL" id="RGL03748.1"/>
    </source>
</evidence>
<protein>
    <submittedName>
        <fullName evidence="2">Uncharacterized protein</fullName>
    </submittedName>
</protein>
<evidence type="ECO:0000313" key="4">
    <source>
        <dbReference type="Proteomes" id="UP000261288"/>
    </source>
</evidence>
<name>A0A3E4S596_BIFLN</name>
<accession>A0A3E4S596</accession>
<sequence length="98" mass="10674">MDNNSMSKEAMMLQQPATLELTAAINDKTFPIGSFTVNIPINVTHNEVNTDKVGDTYTTLITPKPPNTDELITRFTNAIKAFKTAFETNPDGIGAVKS</sequence>
<dbReference type="EMBL" id="QSRH01000003">
    <property type="protein sequence ID" value="RGL03748.1"/>
    <property type="molecule type" value="Genomic_DNA"/>
</dbReference>
<gene>
    <name evidence="2" type="ORF">DXC63_08195</name>
    <name evidence="1" type="ORF">DXC85_04850</name>
</gene>
<evidence type="ECO:0000313" key="2">
    <source>
        <dbReference type="EMBL" id="RGL47627.1"/>
    </source>
</evidence>
<evidence type="ECO:0000313" key="3">
    <source>
        <dbReference type="Proteomes" id="UP000261186"/>
    </source>
</evidence>